<keyword evidence="5" id="KW-0488">Methylation</keyword>
<organism evidence="13 14">
    <name type="scientific">Acaromyces ingoldii</name>
    <dbReference type="NCBI Taxonomy" id="215250"/>
    <lineage>
        <taxon>Eukaryota</taxon>
        <taxon>Fungi</taxon>
        <taxon>Dikarya</taxon>
        <taxon>Basidiomycota</taxon>
        <taxon>Ustilaginomycotina</taxon>
        <taxon>Exobasidiomycetes</taxon>
        <taxon>Exobasidiales</taxon>
        <taxon>Cryptobasidiaceae</taxon>
        <taxon>Acaromyces</taxon>
    </lineage>
</organism>
<dbReference type="GeneID" id="37044434"/>
<keyword evidence="7" id="KW-0564">Palmitate</keyword>
<dbReference type="RefSeq" id="XP_025375923.1">
    <property type="nucleotide sequence ID" value="XM_025522518.1"/>
</dbReference>
<keyword evidence="14" id="KW-1185">Reference proteome</keyword>
<dbReference type="GO" id="GO:0000750">
    <property type="term" value="P:pheromone-dependent signal transduction involved in conjugation with cellular fusion"/>
    <property type="evidence" value="ECO:0007669"/>
    <property type="project" value="InterPro"/>
</dbReference>
<dbReference type="PANTHER" id="PTHR28189:SF1">
    <property type="entry name" value="GUANINE NUCLEOTIDE-BINDING PROTEIN SUBUNIT GAMMA"/>
    <property type="match status" value="1"/>
</dbReference>
<evidence type="ECO:0000313" key="13">
    <source>
        <dbReference type="EMBL" id="PWN88725.1"/>
    </source>
</evidence>
<comment type="subunit">
    <text evidence="3">G proteins are composed of 3 units, alpha, beta and gamma.</text>
</comment>
<evidence type="ECO:0000256" key="8">
    <source>
        <dbReference type="ARBA" id="ARBA00023224"/>
    </source>
</evidence>
<proteinExistence type="inferred from homology"/>
<dbReference type="InParanoid" id="A0A316YLW7"/>
<feature type="region of interest" description="Disordered" evidence="11">
    <location>
        <begin position="1"/>
        <end position="41"/>
    </location>
</feature>
<dbReference type="Pfam" id="PF00631">
    <property type="entry name" value="G-gamma"/>
    <property type="match status" value="1"/>
</dbReference>
<evidence type="ECO:0000256" key="4">
    <source>
        <dbReference type="ARBA" id="ARBA00016111"/>
    </source>
</evidence>
<dbReference type="EMBL" id="KZ819638">
    <property type="protein sequence ID" value="PWN88725.1"/>
    <property type="molecule type" value="Genomic_DNA"/>
</dbReference>
<protein>
    <recommendedName>
        <fullName evidence="4">Guanine nucleotide-binding protein subunit gamma</fullName>
    </recommendedName>
</protein>
<keyword evidence="9" id="KW-0449">Lipoprotein</keyword>
<evidence type="ECO:0000256" key="3">
    <source>
        <dbReference type="ARBA" id="ARBA00011581"/>
    </source>
</evidence>
<dbReference type="GO" id="GO:0007186">
    <property type="term" value="P:G protein-coupled receptor signaling pathway"/>
    <property type="evidence" value="ECO:0007669"/>
    <property type="project" value="InterPro"/>
</dbReference>
<reference evidence="13 14" key="1">
    <citation type="journal article" date="2018" name="Mol. Biol. Evol.">
        <title>Broad Genomic Sampling Reveals a Smut Pathogenic Ancestry of the Fungal Clade Ustilaginomycotina.</title>
        <authorList>
            <person name="Kijpornyongpan T."/>
            <person name="Mondo S.J."/>
            <person name="Barry K."/>
            <person name="Sandor L."/>
            <person name="Lee J."/>
            <person name="Lipzen A."/>
            <person name="Pangilinan J."/>
            <person name="LaButti K."/>
            <person name="Hainaut M."/>
            <person name="Henrissat B."/>
            <person name="Grigoriev I.V."/>
            <person name="Spatafora J.W."/>
            <person name="Aime M.C."/>
        </authorList>
    </citation>
    <scope>NUCLEOTIDE SEQUENCE [LARGE SCALE GENOMIC DNA]</scope>
    <source>
        <strain evidence="13 14">MCA 4198</strain>
    </source>
</reference>
<accession>A0A316YLW7</accession>
<dbReference type="AlphaFoldDB" id="A0A316YLW7"/>
<evidence type="ECO:0000259" key="12">
    <source>
        <dbReference type="SMART" id="SM01224"/>
    </source>
</evidence>
<dbReference type="InterPro" id="IPR041848">
    <property type="entry name" value="Ste18_fungal"/>
</dbReference>
<comment type="similarity">
    <text evidence="2">Belongs to the G protein gamma family.</text>
</comment>
<comment type="subcellular location">
    <subcellularLocation>
        <location evidence="1">Membrane</location>
        <topology evidence="1">Peripheral membrane protein</topology>
    </subcellularLocation>
</comment>
<evidence type="ECO:0000256" key="9">
    <source>
        <dbReference type="ARBA" id="ARBA00023288"/>
    </source>
</evidence>
<dbReference type="STRING" id="215250.A0A316YLW7"/>
<dbReference type="SMART" id="SM01224">
    <property type="entry name" value="G_gamma"/>
    <property type="match status" value="1"/>
</dbReference>
<evidence type="ECO:0000256" key="5">
    <source>
        <dbReference type="ARBA" id="ARBA00022481"/>
    </source>
</evidence>
<evidence type="ECO:0000256" key="7">
    <source>
        <dbReference type="ARBA" id="ARBA00023139"/>
    </source>
</evidence>
<evidence type="ECO:0000256" key="11">
    <source>
        <dbReference type="SAM" id="MobiDB-lite"/>
    </source>
</evidence>
<dbReference type="GO" id="GO:0005834">
    <property type="term" value="C:heterotrimeric G-protein complex"/>
    <property type="evidence" value="ECO:0007669"/>
    <property type="project" value="TreeGrafter"/>
</dbReference>
<sequence>MNQKRPHQQSMSEMKLRRLTEHNARLREDLDRPRVRVSEASSSLIRFTKSTRDYLVPSVWGHVDKKEDPYQPHSGGCTCLAM</sequence>
<feature type="domain" description="G protein gamma" evidence="12">
    <location>
        <begin position="12"/>
        <end position="80"/>
    </location>
</feature>
<dbReference type="Proteomes" id="UP000245768">
    <property type="component" value="Unassembled WGS sequence"/>
</dbReference>
<feature type="compositionally biased region" description="Basic and acidic residues" evidence="11">
    <location>
        <begin position="14"/>
        <end position="37"/>
    </location>
</feature>
<keyword evidence="8" id="KW-0807">Transducer</keyword>
<keyword evidence="10" id="KW-0636">Prenylation</keyword>
<evidence type="ECO:0000256" key="10">
    <source>
        <dbReference type="ARBA" id="ARBA00023289"/>
    </source>
</evidence>
<dbReference type="GO" id="GO:0031681">
    <property type="term" value="F:G-protein beta-subunit binding"/>
    <property type="evidence" value="ECO:0007669"/>
    <property type="project" value="InterPro"/>
</dbReference>
<dbReference type="Gene3D" id="4.10.260.10">
    <property type="entry name" value="Transducin (heterotrimeric G protein), gamma chain"/>
    <property type="match status" value="1"/>
</dbReference>
<dbReference type="InterPro" id="IPR015898">
    <property type="entry name" value="G-protein_gamma-like_dom"/>
</dbReference>
<keyword evidence="6" id="KW-0472">Membrane</keyword>
<evidence type="ECO:0000256" key="6">
    <source>
        <dbReference type="ARBA" id="ARBA00023136"/>
    </source>
</evidence>
<evidence type="ECO:0000256" key="2">
    <source>
        <dbReference type="ARBA" id="ARBA00007431"/>
    </source>
</evidence>
<evidence type="ECO:0000256" key="1">
    <source>
        <dbReference type="ARBA" id="ARBA00004170"/>
    </source>
</evidence>
<name>A0A316YLW7_9BASI</name>
<dbReference type="FunFam" id="4.10.260.10:FF:000003">
    <property type="entry name" value="G-protein complex gamma subunit Ste18/GpgA"/>
    <property type="match status" value="1"/>
</dbReference>
<dbReference type="PANTHER" id="PTHR28189">
    <property type="entry name" value="GUANINE NUCLEOTIDE-BINDING PROTEIN SUBUNIT GAMMA"/>
    <property type="match status" value="1"/>
</dbReference>
<gene>
    <name evidence="13" type="ORF">FA10DRAFT_268882</name>
</gene>
<evidence type="ECO:0000313" key="14">
    <source>
        <dbReference type="Proteomes" id="UP000245768"/>
    </source>
</evidence>
<dbReference type="InterPro" id="IPR036284">
    <property type="entry name" value="GGL_sf"/>
</dbReference>
<dbReference type="SUPFAM" id="SSF48670">
    <property type="entry name" value="Transducin (heterotrimeric G protein), gamma chain"/>
    <property type="match status" value="1"/>
</dbReference>